<gene>
    <name evidence="1" type="ORF">PS880_03204</name>
</gene>
<proteinExistence type="predicted"/>
<dbReference type="Proteomes" id="UP000375525">
    <property type="component" value="Unassembled WGS sequence"/>
</dbReference>
<evidence type="ECO:0000313" key="2">
    <source>
        <dbReference type="Proteomes" id="UP000375525"/>
    </source>
</evidence>
<sequence length="259" mass="30252">MNKKNTYSPIYALDQANFGRCYYCGCEATEQDFVPPLKFIEFYEKHYGTDYRMEVPCCVECRGFLTTVNASNLEDRLKIVKKCISSKYKKALRIYSSWDSNDLDELSNSLKKSISAGISLGEEASNRLRFDGYSYEYEGQRQYSTDKQCTNYEVLGEKFDKLRDALLFASRSYKINIHKLEDYFLQTGGDISEAVATYFSDAERALLDKKIKEQCVDFCKLHNQSQKFVEKTVRIYIDRFEGESIEWCLDKIYRERVIG</sequence>
<name>A0A5E7LB60_PSEFL</name>
<dbReference type="RefSeq" id="WP_150780511.1">
    <property type="nucleotide sequence ID" value="NZ_CABVIH010000015.1"/>
</dbReference>
<accession>A0A5E7LB60</accession>
<protein>
    <submittedName>
        <fullName evidence="1">Uncharacterized protein</fullName>
    </submittedName>
</protein>
<organism evidence="1 2">
    <name type="scientific">Pseudomonas fluorescens</name>
    <dbReference type="NCBI Taxonomy" id="294"/>
    <lineage>
        <taxon>Bacteria</taxon>
        <taxon>Pseudomonadati</taxon>
        <taxon>Pseudomonadota</taxon>
        <taxon>Gammaproteobacteria</taxon>
        <taxon>Pseudomonadales</taxon>
        <taxon>Pseudomonadaceae</taxon>
        <taxon>Pseudomonas</taxon>
    </lineage>
</organism>
<evidence type="ECO:0000313" key="1">
    <source>
        <dbReference type="EMBL" id="VVP08728.1"/>
    </source>
</evidence>
<dbReference type="EMBL" id="CABVIH010000015">
    <property type="protein sequence ID" value="VVP08728.1"/>
    <property type="molecule type" value="Genomic_DNA"/>
</dbReference>
<dbReference type="AlphaFoldDB" id="A0A5E7LB60"/>
<reference evidence="1 2" key="1">
    <citation type="submission" date="2019-09" db="EMBL/GenBank/DDBJ databases">
        <authorList>
            <person name="Chandra G."/>
            <person name="Truman W A."/>
        </authorList>
    </citation>
    <scope>NUCLEOTIDE SEQUENCE [LARGE SCALE GENOMIC DNA]</scope>
    <source>
        <strain evidence="1">PS880</strain>
    </source>
</reference>
<dbReference type="OrthoDB" id="6396936at2"/>